<dbReference type="GO" id="GO:0016787">
    <property type="term" value="F:hydrolase activity"/>
    <property type="evidence" value="ECO:0007669"/>
    <property type="project" value="UniProtKB-KW"/>
</dbReference>
<name>A0A9Q4B302_SALAG</name>
<dbReference type="Pfam" id="PF00561">
    <property type="entry name" value="Abhydrolase_1"/>
    <property type="match status" value="1"/>
</dbReference>
<dbReference type="Gene3D" id="3.40.50.1820">
    <property type="entry name" value="alpha/beta hydrolase"/>
    <property type="match status" value="1"/>
</dbReference>
<proteinExistence type="predicted"/>
<evidence type="ECO:0000259" key="1">
    <source>
        <dbReference type="Pfam" id="PF00561"/>
    </source>
</evidence>
<accession>A0A9Q4B302</accession>
<dbReference type="PANTHER" id="PTHR37946">
    <property type="entry name" value="SLL1969 PROTEIN"/>
    <property type="match status" value="1"/>
</dbReference>
<dbReference type="SUPFAM" id="SSF53474">
    <property type="entry name" value="alpha/beta-Hydrolases"/>
    <property type="match status" value="1"/>
</dbReference>
<reference evidence="2" key="1">
    <citation type="submission" date="2020-06" db="EMBL/GenBank/DDBJ databases">
        <title>Insight into the genomes of haloalkaliphilic bacilli from Kenyan soda lakes.</title>
        <authorList>
            <person name="Mwirichia R."/>
            <person name="Villamizar G.C."/>
            <person name="Poehlein A."/>
            <person name="Mugweru J."/>
            <person name="Kipnyargis A."/>
            <person name="Kiplimo D."/>
            <person name="Orwa P."/>
            <person name="Daniel R."/>
        </authorList>
    </citation>
    <scope>NUCLEOTIDE SEQUENCE</scope>
    <source>
        <strain evidence="2">B1096_S55</strain>
    </source>
</reference>
<keyword evidence="2" id="KW-0378">Hydrolase</keyword>
<comment type="caution">
    <text evidence="2">The sequence shown here is derived from an EMBL/GenBank/DDBJ whole genome shotgun (WGS) entry which is preliminary data.</text>
</comment>
<dbReference type="InterPro" id="IPR000073">
    <property type="entry name" value="AB_hydrolase_1"/>
</dbReference>
<feature type="domain" description="AB hydrolase-1" evidence="1">
    <location>
        <begin position="40"/>
        <end position="140"/>
    </location>
</feature>
<dbReference type="RefSeq" id="WP_257821865.1">
    <property type="nucleotide sequence ID" value="NZ_JABXYM010000001.1"/>
</dbReference>
<sequence length="205" mass="22394">MHIIRQALLGLTIFVLVFTIAITPDVQAQEVETANIDFDKPIVLVHGIGGAGYNFYSIERKLRSIGYNRADIYAIDFRDRSGNNFRNSRELRDFIETILESYDVDEVNIIAHSMGGANTLRYLTQLGGADNVDKVITLGGANRLGASSVPNGVDFTSIYSSSDLIVANSLSRISGANNIHVIGVTHLGLLSNNRVQNLIVEALED</sequence>
<evidence type="ECO:0000313" key="3">
    <source>
        <dbReference type="Proteomes" id="UP001057753"/>
    </source>
</evidence>
<gene>
    <name evidence="2" type="ORF">HXA33_13070</name>
</gene>
<dbReference type="InterPro" id="IPR029058">
    <property type="entry name" value="AB_hydrolase_fold"/>
</dbReference>
<keyword evidence="3" id="KW-1185">Reference proteome</keyword>
<dbReference type="AlphaFoldDB" id="A0A9Q4B302"/>
<dbReference type="PANTHER" id="PTHR37946:SF1">
    <property type="entry name" value="SLL1969 PROTEIN"/>
    <property type="match status" value="1"/>
</dbReference>
<protein>
    <submittedName>
        <fullName evidence="2">Alpha/beta fold hydrolase</fullName>
    </submittedName>
</protein>
<evidence type="ECO:0000313" key="2">
    <source>
        <dbReference type="EMBL" id="MCR6097478.1"/>
    </source>
</evidence>
<dbReference type="Proteomes" id="UP001057753">
    <property type="component" value="Unassembled WGS sequence"/>
</dbReference>
<dbReference type="EMBL" id="JABXYM010000001">
    <property type="protein sequence ID" value="MCR6097478.1"/>
    <property type="molecule type" value="Genomic_DNA"/>
</dbReference>
<organism evidence="2 3">
    <name type="scientific">Salipaludibacillus agaradhaerens</name>
    <name type="common">Bacillus agaradhaerens</name>
    <dbReference type="NCBI Taxonomy" id="76935"/>
    <lineage>
        <taxon>Bacteria</taxon>
        <taxon>Bacillati</taxon>
        <taxon>Bacillota</taxon>
        <taxon>Bacilli</taxon>
        <taxon>Bacillales</taxon>
        <taxon>Bacillaceae</taxon>
    </lineage>
</organism>